<organism evidence="3 4">
    <name type="scientific">Sedimenticola selenatireducens</name>
    <dbReference type="NCBI Taxonomy" id="191960"/>
    <lineage>
        <taxon>Bacteria</taxon>
        <taxon>Pseudomonadati</taxon>
        <taxon>Pseudomonadota</taxon>
        <taxon>Gammaproteobacteria</taxon>
        <taxon>Chromatiales</taxon>
        <taxon>Sedimenticolaceae</taxon>
        <taxon>Sedimenticola</taxon>
    </lineage>
</organism>
<comment type="caution">
    <text evidence="3">The sequence shown here is derived from an EMBL/GenBank/DDBJ whole genome shotgun (WGS) entry which is preliminary data.</text>
</comment>
<evidence type="ECO:0000259" key="2">
    <source>
        <dbReference type="Pfam" id="PF04233"/>
    </source>
</evidence>
<reference evidence="3 4" key="1">
    <citation type="submission" date="2019-07" db="EMBL/GenBank/DDBJ databases">
        <title>The pathways for chlorine oxyanion respiration interact through the shared metabolite chlorate.</title>
        <authorList>
            <person name="Barnum T.P."/>
            <person name="Cheng Y."/>
            <person name="Hill K.A."/>
            <person name="Lucas L.N."/>
            <person name="Carlson H.K."/>
            <person name="Coates J.D."/>
        </authorList>
    </citation>
    <scope>NUCLEOTIDE SEQUENCE [LARGE SCALE GENOMIC DNA]</scope>
    <source>
        <strain evidence="3 4">BK-1</strain>
    </source>
</reference>
<dbReference type="Proteomes" id="UP000316649">
    <property type="component" value="Unassembled WGS sequence"/>
</dbReference>
<name>A0A557S0D3_9GAMM</name>
<feature type="region of interest" description="Disordered" evidence="1">
    <location>
        <begin position="1"/>
        <end position="20"/>
    </location>
</feature>
<dbReference type="OrthoDB" id="2664633at2"/>
<dbReference type="EMBL" id="VMNH01000023">
    <property type="protein sequence ID" value="TVO70900.1"/>
    <property type="molecule type" value="Genomic_DNA"/>
</dbReference>
<dbReference type="Pfam" id="PF04233">
    <property type="entry name" value="Phage_Mu_F"/>
    <property type="match status" value="1"/>
</dbReference>
<dbReference type="AlphaFoldDB" id="A0A557S0D3"/>
<sequence>MNHGLPDPRTAGSTRVTDKRTRTFNKARTAQLKAGLRIRKDTYGEIVRLLKQAEAEIKATLAASSSDYEQFYLPKLQKQIKVTLSQVESQTAQLMSERTNQSWQAGIDLVDKPLAAGGIEIAGLIPAISTDQLLAMRTFAVDRIKDVSVQLANKISNQLGLAMIGSQSIGDTVSNVQRLFKTQGRSRALTIVRTELGRAYAVATHQRMGEAQKVLPGLKKQWRRSGKIHSRTNHDAIDGQIREYDELFQLANGVEMRHPRDPAAPASEIINCGCEELPFMAHWEVKSPDKKPFSDLERQLNPRKRALSPQDTSAEQRAYKTALTGGKHAGKLRRYRDVSSAEIKRGIRSLEKQITKHQSWIQEPTKKTKLFYNLHDARQRALLEKRWPEDIQRQREELAILKAILVSRNED</sequence>
<keyword evidence="4" id="KW-1185">Reference proteome</keyword>
<protein>
    <recommendedName>
        <fullName evidence="2">Phage head morphogenesis domain-containing protein</fullName>
    </recommendedName>
</protein>
<feature type="domain" description="Phage head morphogenesis" evidence="2">
    <location>
        <begin position="154"/>
        <end position="274"/>
    </location>
</feature>
<accession>A0A557S0D3</accession>
<evidence type="ECO:0000256" key="1">
    <source>
        <dbReference type="SAM" id="MobiDB-lite"/>
    </source>
</evidence>
<gene>
    <name evidence="3" type="ORF">FHP88_15715</name>
</gene>
<proteinExistence type="predicted"/>
<evidence type="ECO:0000313" key="3">
    <source>
        <dbReference type="EMBL" id="TVO70900.1"/>
    </source>
</evidence>
<dbReference type="InterPro" id="IPR006528">
    <property type="entry name" value="Phage_head_morphogenesis_dom"/>
</dbReference>
<evidence type="ECO:0000313" key="4">
    <source>
        <dbReference type="Proteomes" id="UP000316649"/>
    </source>
</evidence>